<dbReference type="EMBL" id="VSSQ01078840">
    <property type="protein sequence ID" value="MPN28515.1"/>
    <property type="molecule type" value="Genomic_DNA"/>
</dbReference>
<dbReference type="InterPro" id="IPR013022">
    <property type="entry name" value="Xyl_isomerase-like_TIM-brl"/>
</dbReference>
<proteinExistence type="predicted"/>
<evidence type="ECO:0000259" key="1">
    <source>
        <dbReference type="Pfam" id="PF01261"/>
    </source>
</evidence>
<dbReference type="InterPro" id="IPR036237">
    <property type="entry name" value="Xyl_isomerase-like_sf"/>
</dbReference>
<organism evidence="2">
    <name type="scientific">bioreactor metagenome</name>
    <dbReference type="NCBI Taxonomy" id="1076179"/>
    <lineage>
        <taxon>unclassified sequences</taxon>
        <taxon>metagenomes</taxon>
        <taxon>ecological metagenomes</taxon>
    </lineage>
</organism>
<evidence type="ECO:0000313" key="2">
    <source>
        <dbReference type="EMBL" id="MPN28515.1"/>
    </source>
</evidence>
<dbReference type="Pfam" id="PF01261">
    <property type="entry name" value="AP_endonuc_2"/>
    <property type="match status" value="1"/>
</dbReference>
<dbReference type="SUPFAM" id="SSF51658">
    <property type="entry name" value="Xylose isomerase-like"/>
    <property type="match status" value="1"/>
</dbReference>
<feature type="domain" description="Xylose isomerase-like TIM barrel" evidence="1">
    <location>
        <begin position="3"/>
        <end position="209"/>
    </location>
</feature>
<comment type="caution">
    <text evidence="2">The sequence shown here is derived from an EMBL/GenBank/DDBJ whole genome shotgun (WGS) entry which is preliminary data.</text>
</comment>
<gene>
    <name evidence="2" type="ORF">SDC9_175957</name>
</gene>
<reference evidence="2" key="1">
    <citation type="submission" date="2019-08" db="EMBL/GenBank/DDBJ databases">
        <authorList>
            <person name="Kucharzyk K."/>
            <person name="Murdoch R.W."/>
            <person name="Higgins S."/>
            <person name="Loffler F."/>
        </authorList>
    </citation>
    <scope>NUCLEOTIDE SEQUENCE</scope>
</reference>
<dbReference type="PANTHER" id="PTHR12110">
    <property type="entry name" value="HYDROXYPYRUVATE ISOMERASE"/>
    <property type="match status" value="1"/>
</dbReference>
<name>A0A645GP74_9ZZZZ</name>
<dbReference type="PANTHER" id="PTHR12110:SF21">
    <property type="entry name" value="XYLOSE ISOMERASE-LIKE TIM BARREL DOMAIN-CONTAINING PROTEIN"/>
    <property type="match status" value="1"/>
</dbReference>
<sequence>MTKDAAARKAEVEKYCAFLDLASERVPLSVMNFFTGSLYDPNKPMNDASYGLHGSFCAEEWHYEVAAEACQLVSDYAKQYDVKFAFETHMNYLHDISESAMKLVNMIDRENFGVNLDYGNSAFFSGVLPLEQAIELCGKKLFYTHMKNYQPLPRTGGLLPTSLGDGMINHRIYVKKLMEIGFTGLIGIEAPRPGDREWYAKNDIAYIRSVLKDLNA</sequence>
<accession>A0A645GP74</accession>
<protein>
    <recommendedName>
        <fullName evidence="1">Xylose isomerase-like TIM barrel domain-containing protein</fullName>
    </recommendedName>
</protein>
<dbReference type="AlphaFoldDB" id="A0A645GP74"/>
<dbReference type="InterPro" id="IPR050312">
    <property type="entry name" value="IolE/XylAMocC-like"/>
</dbReference>
<dbReference type="Gene3D" id="3.20.20.150">
    <property type="entry name" value="Divalent-metal-dependent TIM barrel enzymes"/>
    <property type="match status" value="1"/>
</dbReference>